<feature type="signal peptide" evidence="1">
    <location>
        <begin position="1"/>
        <end position="20"/>
    </location>
</feature>
<dbReference type="Pfam" id="PF01476">
    <property type="entry name" value="LysM"/>
    <property type="match status" value="4"/>
</dbReference>
<dbReference type="PROSITE" id="PS51782">
    <property type="entry name" value="LYSM"/>
    <property type="match status" value="3"/>
</dbReference>
<dbReference type="GO" id="GO:0008932">
    <property type="term" value="F:lytic endotransglycosylase activity"/>
    <property type="evidence" value="ECO:0007669"/>
    <property type="project" value="TreeGrafter"/>
</dbReference>
<feature type="domain" description="LysM" evidence="2">
    <location>
        <begin position="25"/>
        <end position="68"/>
    </location>
</feature>
<accession>A0A1I4TC64</accession>
<protein>
    <submittedName>
        <fullName evidence="3">Amino acid/amide ABC transporter substrate-binding protein, HAAT family</fullName>
    </submittedName>
</protein>
<proteinExistence type="predicted"/>
<dbReference type="PANTHER" id="PTHR33734:SF22">
    <property type="entry name" value="MEMBRANE-BOUND LYTIC MUREIN TRANSGLYCOSYLASE D"/>
    <property type="match status" value="1"/>
</dbReference>
<dbReference type="eggNOG" id="COG1388">
    <property type="taxonomic scope" value="Bacteria"/>
</dbReference>
<dbReference type="InterPro" id="IPR028082">
    <property type="entry name" value="Peripla_BP_I"/>
</dbReference>
<sequence length="654" mass="72715">MNRFFAFLLSCVFFGTAVFAQEKVITHKVAKGETITQIAQKYKVSPHEIYQLNPDAQSGISTNMVLLISKAAVKNDSKTTAKPMVATKTIMHEVVAKETLFGIQKKYDISEAALFKANPFLEKDGLQIGQKLLIPNAVMAKAATPATVKVVAPVLHVVQAQETKFSIAKKYNITIEELEKKNPEVATNLPIGFTLLIRGNRPKEIKDVSVTASKIEPEKNDIDAKNTSPLVYQNYTVKPKETFYSLSKLTGLSQEELTVLNPDLKNGVQEGMLLKLPSNVKIETLSLIQKNKTQLSVQNAGTAKKLVLLLPFNTAKIANDTVNSSIERLKKDKFLNMTLDFYAGALMAIDSAKQMGIQVDVQVFDSQETKNSSQVPTLIKNHAINTAQVVIGPFYQNNVEKAAELLLDDNVAVISPLSKDYGKSYANLYQSIVSSDELKNTAFDFMKKKNGNMIAVIDKKKESSRIYFAQQQKDVKIAPLTPTGGVNVEALKSLLSLDRMNYVILETGSTTMIRATIAAMISVMKTHKVQLVVLEPNPTLDTDEISFANLVKLQLLYPSAIRENNSDEAQVFAQKYRKENNVYPSSFATRGFDVTFDTLMRMAQDVTFQETMESKATEQVENRFDYSKNEGGAYNNKGVYMLYYDADMTIKQAN</sequence>
<evidence type="ECO:0000256" key="1">
    <source>
        <dbReference type="SAM" id="SignalP"/>
    </source>
</evidence>
<evidence type="ECO:0000313" key="4">
    <source>
        <dbReference type="Proteomes" id="UP000182961"/>
    </source>
</evidence>
<dbReference type="PANTHER" id="PTHR33734">
    <property type="entry name" value="LYSM DOMAIN-CONTAINING GPI-ANCHORED PROTEIN 2"/>
    <property type="match status" value="1"/>
</dbReference>
<gene>
    <name evidence="3" type="ORF">SAMN05444143_10261</name>
</gene>
<dbReference type="SMART" id="SM00257">
    <property type="entry name" value="LysM"/>
    <property type="match status" value="4"/>
</dbReference>
<dbReference type="RefSeq" id="WP_024980234.1">
    <property type="nucleotide sequence ID" value="NZ_CBCRUM010000008.1"/>
</dbReference>
<dbReference type="Proteomes" id="UP000182961">
    <property type="component" value="Unassembled WGS sequence"/>
</dbReference>
<dbReference type="eggNOG" id="COG0683">
    <property type="taxonomic scope" value="Bacteria"/>
</dbReference>
<dbReference type="EMBL" id="FOUT01000002">
    <property type="protein sequence ID" value="SFM74292.1"/>
    <property type="molecule type" value="Genomic_DNA"/>
</dbReference>
<dbReference type="Gene3D" id="3.40.50.2300">
    <property type="match status" value="1"/>
</dbReference>
<keyword evidence="1" id="KW-0732">Signal</keyword>
<dbReference type="CDD" id="cd00118">
    <property type="entry name" value="LysM"/>
    <property type="match status" value="4"/>
</dbReference>
<feature type="chain" id="PRO_5010180374" evidence="1">
    <location>
        <begin position="21"/>
        <end position="654"/>
    </location>
</feature>
<feature type="domain" description="LysM" evidence="2">
    <location>
        <begin position="90"/>
        <end position="134"/>
    </location>
</feature>
<name>A0A1I4TC64_9FLAO</name>
<dbReference type="InterPro" id="IPR036779">
    <property type="entry name" value="LysM_dom_sf"/>
</dbReference>
<keyword evidence="4" id="KW-1185">Reference proteome</keyword>
<reference evidence="4" key="1">
    <citation type="submission" date="2016-10" db="EMBL/GenBank/DDBJ databases">
        <authorList>
            <person name="Varghese N."/>
            <person name="Submissions S."/>
        </authorList>
    </citation>
    <scope>NUCLEOTIDE SEQUENCE [LARGE SCALE GENOMIC DNA]</scope>
    <source>
        <strain evidence="4">DSM 4002</strain>
    </source>
</reference>
<dbReference type="Gene3D" id="3.10.350.10">
    <property type="entry name" value="LysM domain"/>
    <property type="match status" value="4"/>
</dbReference>
<dbReference type="SUPFAM" id="SSF54106">
    <property type="entry name" value="LysM domain"/>
    <property type="match status" value="4"/>
</dbReference>
<organism evidence="3 4">
    <name type="scientific">Flavobacterium succinicans</name>
    <dbReference type="NCBI Taxonomy" id="29536"/>
    <lineage>
        <taxon>Bacteria</taxon>
        <taxon>Pseudomonadati</taxon>
        <taxon>Bacteroidota</taxon>
        <taxon>Flavobacteriia</taxon>
        <taxon>Flavobacteriales</taxon>
        <taxon>Flavobacteriaceae</taxon>
        <taxon>Flavobacterium</taxon>
    </lineage>
</organism>
<feature type="domain" description="LysM" evidence="2">
    <location>
        <begin position="154"/>
        <end position="197"/>
    </location>
</feature>
<dbReference type="InterPro" id="IPR018392">
    <property type="entry name" value="LysM"/>
</dbReference>
<dbReference type="SUPFAM" id="SSF53822">
    <property type="entry name" value="Periplasmic binding protein-like I"/>
    <property type="match status" value="1"/>
</dbReference>
<dbReference type="AlphaFoldDB" id="A0A1I4TC64"/>
<evidence type="ECO:0000313" key="3">
    <source>
        <dbReference type="EMBL" id="SFM74292.1"/>
    </source>
</evidence>
<evidence type="ECO:0000259" key="2">
    <source>
        <dbReference type="PROSITE" id="PS51782"/>
    </source>
</evidence>